<reference evidence="2 3" key="1">
    <citation type="submission" date="2014-02" db="EMBL/GenBank/DDBJ databases">
        <title>Draft genome sequence of Lysinibacillus odysseyi NBRC 100172.</title>
        <authorList>
            <person name="Zhang F."/>
            <person name="Wang G."/>
            <person name="Zhang L."/>
        </authorList>
    </citation>
    <scope>NUCLEOTIDE SEQUENCE [LARGE SCALE GENOMIC DNA]</scope>
    <source>
        <strain evidence="2 3">NBRC 100172</strain>
    </source>
</reference>
<organism evidence="2 3">
    <name type="scientific">Lysinibacillus odysseyi 34hs-1 = NBRC 100172</name>
    <dbReference type="NCBI Taxonomy" id="1220589"/>
    <lineage>
        <taxon>Bacteria</taxon>
        <taxon>Bacillati</taxon>
        <taxon>Bacillota</taxon>
        <taxon>Bacilli</taxon>
        <taxon>Bacillales</taxon>
        <taxon>Bacillaceae</taxon>
        <taxon>Lysinibacillus</taxon>
    </lineage>
</organism>
<dbReference type="Proteomes" id="UP000030437">
    <property type="component" value="Unassembled WGS sequence"/>
</dbReference>
<name>A0A0A3IAM5_9BACI</name>
<sequence>MIQELNTQRLYLRKMKVSDSQSLFEIWSDPDVTKFMNIANFTNEKQAKEMIELLDELSNENKAIRFSMVELKSGEIIGTCGFNMIDFENDKTEIGYDLAKKHWGMGYAAEGIRALIHYAFEILNLNRIEAKVEPANSNSIRVLQKLNFTFEGTLRQFEKSNGKYIDLHMYSLLKSD</sequence>
<dbReference type="eggNOG" id="COG1670">
    <property type="taxonomic scope" value="Bacteria"/>
</dbReference>
<proteinExistence type="predicted"/>
<evidence type="ECO:0000259" key="1">
    <source>
        <dbReference type="PROSITE" id="PS51186"/>
    </source>
</evidence>
<dbReference type="Gene3D" id="3.40.630.30">
    <property type="match status" value="1"/>
</dbReference>
<keyword evidence="2" id="KW-0808">Transferase</keyword>
<dbReference type="Pfam" id="PF13302">
    <property type="entry name" value="Acetyltransf_3"/>
    <property type="match status" value="1"/>
</dbReference>
<dbReference type="GO" id="GO:0008999">
    <property type="term" value="F:protein-N-terminal-alanine acetyltransferase activity"/>
    <property type="evidence" value="ECO:0007669"/>
    <property type="project" value="TreeGrafter"/>
</dbReference>
<dbReference type="AlphaFoldDB" id="A0A0A3IAM5"/>
<dbReference type="RefSeq" id="WP_036158660.1">
    <property type="nucleotide sequence ID" value="NZ_AVCX01000001.1"/>
</dbReference>
<dbReference type="PANTHER" id="PTHR43792:SF9">
    <property type="entry name" value="RIBOSOMAL-PROTEIN-ALANINE ACETYLTRANSFERASE"/>
    <property type="match status" value="1"/>
</dbReference>
<dbReference type="InterPro" id="IPR016181">
    <property type="entry name" value="Acyl_CoA_acyltransferase"/>
</dbReference>
<protein>
    <submittedName>
        <fullName evidence="2">GNAT family acetyltransferase</fullName>
    </submittedName>
</protein>
<keyword evidence="3" id="KW-1185">Reference proteome</keyword>
<dbReference type="PANTHER" id="PTHR43792">
    <property type="entry name" value="GNAT FAMILY, PUTATIVE (AFU_ORTHOLOGUE AFUA_3G00765)-RELATED-RELATED"/>
    <property type="match status" value="1"/>
</dbReference>
<gene>
    <name evidence="2" type="ORF">CD32_20865</name>
</gene>
<dbReference type="InterPro" id="IPR051531">
    <property type="entry name" value="N-acetyltransferase"/>
</dbReference>
<dbReference type="SUPFAM" id="SSF55729">
    <property type="entry name" value="Acyl-CoA N-acyltransferases (Nat)"/>
    <property type="match status" value="1"/>
</dbReference>
<evidence type="ECO:0000313" key="2">
    <source>
        <dbReference type="EMBL" id="KGR81786.1"/>
    </source>
</evidence>
<dbReference type="CDD" id="cd04301">
    <property type="entry name" value="NAT_SF"/>
    <property type="match status" value="1"/>
</dbReference>
<dbReference type="GO" id="GO:0005737">
    <property type="term" value="C:cytoplasm"/>
    <property type="evidence" value="ECO:0007669"/>
    <property type="project" value="TreeGrafter"/>
</dbReference>
<dbReference type="InterPro" id="IPR000182">
    <property type="entry name" value="GNAT_dom"/>
</dbReference>
<dbReference type="PROSITE" id="PS51186">
    <property type="entry name" value="GNAT"/>
    <property type="match status" value="1"/>
</dbReference>
<comment type="caution">
    <text evidence="2">The sequence shown here is derived from an EMBL/GenBank/DDBJ whole genome shotgun (WGS) entry which is preliminary data.</text>
</comment>
<feature type="domain" description="N-acetyltransferase" evidence="1">
    <location>
        <begin position="10"/>
        <end position="174"/>
    </location>
</feature>
<dbReference type="EMBL" id="JPVP01000060">
    <property type="protein sequence ID" value="KGR81786.1"/>
    <property type="molecule type" value="Genomic_DNA"/>
</dbReference>
<dbReference type="STRING" id="1220589.CD32_20865"/>
<dbReference type="OrthoDB" id="9811523at2"/>
<evidence type="ECO:0000313" key="3">
    <source>
        <dbReference type="Proteomes" id="UP000030437"/>
    </source>
</evidence>
<accession>A0A0A3IAM5</accession>